<reference evidence="2" key="1">
    <citation type="journal article" date="2019" name="Int. J. Syst. Evol. Microbiol.">
        <title>The Global Catalogue of Microorganisms (GCM) 10K type strain sequencing project: providing services to taxonomists for standard genome sequencing and annotation.</title>
        <authorList>
            <consortium name="The Broad Institute Genomics Platform"/>
            <consortium name="The Broad Institute Genome Sequencing Center for Infectious Disease"/>
            <person name="Wu L."/>
            <person name="Ma J."/>
        </authorList>
    </citation>
    <scope>NUCLEOTIDE SEQUENCE [LARGE SCALE GENOMIC DNA]</scope>
    <source>
        <strain evidence="2">CGMCC 1.15180</strain>
    </source>
</reference>
<dbReference type="Proteomes" id="UP001597361">
    <property type="component" value="Unassembled WGS sequence"/>
</dbReference>
<organism evidence="1 2">
    <name type="scientific">Belliella marina</name>
    <dbReference type="NCBI Taxonomy" id="1644146"/>
    <lineage>
        <taxon>Bacteria</taxon>
        <taxon>Pseudomonadati</taxon>
        <taxon>Bacteroidota</taxon>
        <taxon>Cytophagia</taxon>
        <taxon>Cytophagales</taxon>
        <taxon>Cyclobacteriaceae</taxon>
        <taxon>Belliella</taxon>
    </lineage>
</organism>
<evidence type="ECO:0000313" key="2">
    <source>
        <dbReference type="Proteomes" id="UP001597361"/>
    </source>
</evidence>
<name>A0ABW4VIR0_9BACT</name>
<dbReference type="RefSeq" id="WP_376883773.1">
    <property type="nucleotide sequence ID" value="NZ_JBHUHR010000014.1"/>
</dbReference>
<protein>
    <submittedName>
        <fullName evidence="1">Uncharacterized protein</fullName>
    </submittedName>
</protein>
<dbReference type="EMBL" id="JBHUHR010000014">
    <property type="protein sequence ID" value="MFD2033981.1"/>
    <property type="molecule type" value="Genomic_DNA"/>
</dbReference>
<evidence type="ECO:0000313" key="1">
    <source>
        <dbReference type="EMBL" id="MFD2033981.1"/>
    </source>
</evidence>
<keyword evidence="2" id="KW-1185">Reference proteome</keyword>
<gene>
    <name evidence="1" type="ORF">ACFSKL_04210</name>
</gene>
<accession>A0ABW4VIR0</accession>
<comment type="caution">
    <text evidence="1">The sequence shown here is derived from an EMBL/GenBank/DDBJ whole genome shotgun (WGS) entry which is preliminary data.</text>
</comment>
<proteinExistence type="predicted"/>
<sequence length="79" mass="9354">MWQPLQNADQLEIGSRLRQVILDGNFQHESIYHVERTGDYYFLARIVEQDGEELPEERQTVAPYRTAGIIHYGFEIWTD</sequence>